<dbReference type="OrthoDB" id="1890305at2"/>
<dbReference type="InterPro" id="IPR008964">
    <property type="entry name" value="Invasin/intimin_cell_adhesion"/>
</dbReference>
<reference evidence="2 3" key="1">
    <citation type="submission" date="2016-05" db="EMBL/GenBank/DDBJ databases">
        <title>Microbial solvent formation.</title>
        <authorList>
            <person name="Poehlein A."/>
            <person name="Montoya Solano J.D."/>
            <person name="Flitsch S."/>
            <person name="Krabben P."/>
            <person name="Duerre P."/>
            <person name="Daniel R."/>
        </authorList>
    </citation>
    <scope>NUCLEOTIDE SEQUENCE [LARGE SCALE GENOMIC DNA]</scope>
    <source>
        <strain evidence="2 3">DSM 2619</strain>
    </source>
</reference>
<name>A0A1S8TVR2_9CLOT</name>
<dbReference type="RefSeq" id="WP_077846098.1">
    <property type="nucleotide sequence ID" value="NZ_LZZM01000047.1"/>
</dbReference>
<dbReference type="InterPro" id="IPR003343">
    <property type="entry name" value="Big_2"/>
</dbReference>
<protein>
    <submittedName>
        <fullName evidence="2">Bacterial Ig-like domain protein</fullName>
    </submittedName>
</protein>
<organism evidence="2 3">
    <name type="scientific">Clostridium puniceum</name>
    <dbReference type="NCBI Taxonomy" id="29367"/>
    <lineage>
        <taxon>Bacteria</taxon>
        <taxon>Bacillati</taxon>
        <taxon>Bacillota</taxon>
        <taxon>Clostridia</taxon>
        <taxon>Eubacteriales</taxon>
        <taxon>Clostridiaceae</taxon>
        <taxon>Clostridium</taxon>
    </lineage>
</organism>
<dbReference type="Gene3D" id="2.60.40.1080">
    <property type="match status" value="1"/>
</dbReference>
<evidence type="ECO:0000313" key="3">
    <source>
        <dbReference type="Proteomes" id="UP000190890"/>
    </source>
</evidence>
<proteinExistence type="predicted"/>
<feature type="domain" description="BIG2" evidence="1">
    <location>
        <begin position="175"/>
        <end position="256"/>
    </location>
</feature>
<dbReference type="SUPFAM" id="SSF49373">
    <property type="entry name" value="Invasin/intimin cell-adhesion fragments"/>
    <property type="match status" value="1"/>
</dbReference>
<dbReference type="Proteomes" id="UP000190890">
    <property type="component" value="Unassembled WGS sequence"/>
</dbReference>
<dbReference type="EMBL" id="LZZM01000047">
    <property type="protein sequence ID" value="OOM81826.1"/>
    <property type="molecule type" value="Genomic_DNA"/>
</dbReference>
<evidence type="ECO:0000259" key="1">
    <source>
        <dbReference type="SMART" id="SM00635"/>
    </source>
</evidence>
<keyword evidence="3" id="KW-1185">Reference proteome</keyword>
<accession>A0A1S8TVR2</accession>
<dbReference type="STRING" id="29367.CLPUN_08200"/>
<gene>
    <name evidence="2" type="ORF">CLPUN_08200</name>
</gene>
<dbReference type="Pfam" id="PF02368">
    <property type="entry name" value="Big_2"/>
    <property type="match status" value="1"/>
</dbReference>
<dbReference type="Gene3D" id="2.60.120.260">
    <property type="entry name" value="Galactose-binding domain-like"/>
    <property type="match status" value="1"/>
</dbReference>
<dbReference type="AlphaFoldDB" id="A0A1S8TVR2"/>
<evidence type="ECO:0000313" key="2">
    <source>
        <dbReference type="EMBL" id="OOM81826.1"/>
    </source>
</evidence>
<comment type="caution">
    <text evidence="2">The sequence shown here is derived from an EMBL/GenBank/DDBJ whole genome shotgun (WGS) entry which is preliminary data.</text>
</comment>
<dbReference type="SMART" id="SM00635">
    <property type="entry name" value="BID_2"/>
    <property type="match status" value="1"/>
</dbReference>
<sequence>MKNYFKKFSIMFVMLLVVIGFGTIQNGIVANAATVGQQLKSPENGWQRFDDTDSRFIYDTGCAYFADSRAYDGGYNMMQMGKTCSFKFYGSKVRVLATYYYTKSTLNNIKIDGVSYVFNSRGEIYGAGDSAICNIVYEKLDLSLGIHTVEITPIEAGGIELDAIDINGDGKLMPYNESITLDKPIMNLMEGDSDQLIASTTPTAVGVKWTISDPSIATIEVDPTNGKIIKVNALKEGTCTITATTIDGSNLSASCTVNVTKKDTPAPENPTDTKTGAILIINLNDGETKVFDVSSSEVAKFKSWYNTKSEYENKLTYEFDKTVNSNISVEEHVVHEKITSFEIRKY</sequence>